<organism evidence="1 2">
    <name type="scientific">Rickettsia amblyommatis str. Ac/Pa</name>
    <dbReference type="NCBI Taxonomy" id="1359164"/>
    <lineage>
        <taxon>Bacteria</taxon>
        <taxon>Pseudomonadati</taxon>
        <taxon>Pseudomonadota</taxon>
        <taxon>Alphaproteobacteria</taxon>
        <taxon>Rickettsiales</taxon>
        <taxon>Rickettsiaceae</taxon>
        <taxon>Rickettsieae</taxon>
        <taxon>Rickettsia</taxon>
        <taxon>spotted fever group</taxon>
    </lineage>
</organism>
<dbReference type="Proteomes" id="UP000033556">
    <property type="component" value="Unassembled WGS sequence"/>
</dbReference>
<evidence type="ECO:0000313" key="2">
    <source>
        <dbReference type="Proteomes" id="UP000033556"/>
    </source>
</evidence>
<accession>A0A0F3N706</accession>
<protein>
    <submittedName>
        <fullName evidence="1">Uncharacterized protein</fullName>
    </submittedName>
</protein>
<dbReference type="AlphaFoldDB" id="A0A0F3N706"/>
<dbReference type="EMBL" id="LANR01000001">
    <property type="protein sequence ID" value="KJV62694.1"/>
    <property type="molecule type" value="Genomic_DNA"/>
</dbReference>
<sequence length="44" mass="5238">MDQFSRHCKKCYKLAFFYYFSGLPHRFAPRNDGACIHATNLPRE</sequence>
<proteinExistence type="predicted"/>
<keyword evidence="2" id="KW-1185">Reference proteome</keyword>
<name>A0A0F3N706_RICAM</name>
<comment type="caution">
    <text evidence="1">The sequence shown here is derived from an EMBL/GenBank/DDBJ whole genome shotgun (WGS) entry which is preliminary data.</text>
</comment>
<evidence type="ECO:0000313" key="1">
    <source>
        <dbReference type="EMBL" id="KJV62694.1"/>
    </source>
</evidence>
<dbReference type="PATRIC" id="fig|1359164.3.peg.1709"/>
<gene>
    <name evidence="1" type="ORF">APHACPA_1728</name>
</gene>
<reference evidence="1 2" key="1">
    <citation type="submission" date="2015-01" db="EMBL/GenBank/DDBJ databases">
        <title>Genome Sequencing of Rickettsiales.</title>
        <authorList>
            <person name="Daugherty S.C."/>
            <person name="Su Q."/>
            <person name="Abolude K."/>
            <person name="Beier-Sexton M."/>
            <person name="Carlyon J.A."/>
            <person name="Carter R."/>
            <person name="Day N.P."/>
            <person name="Dumler S.J."/>
            <person name="Dyachenko V."/>
            <person name="Godinez A."/>
            <person name="Kurtti T.J."/>
            <person name="Lichay M."/>
            <person name="Mullins K.E."/>
            <person name="Ott S."/>
            <person name="Pappas-Brown V."/>
            <person name="Paris D.H."/>
            <person name="Patel P."/>
            <person name="Richards A.L."/>
            <person name="Sadzewicz L."/>
            <person name="Sears K."/>
            <person name="Seidman D."/>
            <person name="Sengamalay N."/>
            <person name="Stenos J."/>
            <person name="Tallon L.J."/>
            <person name="Vincent G."/>
            <person name="Fraser C.M."/>
            <person name="Munderloh U."/>
            <person name="Dunning-Hotopp J.C."/>
        </authorList>
    </citation>
    <scope>NUCLEOTIDE SEQUENCE [LARGE SCALE GENOMIC DNA]</scope>
    <source>
        <strain evidence="1 2">Ac/Pa</strain>
    </source>
</reference>